<dbReference type="InterPro" id="IPR012340">
    <property type="entry name" value="NA-bd_OB-fold"/>
</dbReference>
<organism evidence="3 4">
    <name type="scientific">Cyanobacterium aponinum 0216</name>
    <dbReference type="NCBI Taxonomy" id="2676140"/>
    <lineage>
        <taxon>Bacteria</taxon>
        <taxon>Bacillati</taxon>
        <taxon>Cyanobacteriota</taxon>
        <taxon>Cyanophyceae</taxon>
        <taxon>Oscillatoriophycideae</taxon>
        <taxon>Chroococcales</taxon>
        <taxon>Geminocystaceae</taxon>
        <taxon>Cyanobacterium</taxon>
    </lineage>
</organism>
<sequence>MNSCVLMGKIVRSPQLRYTQDNQLAIAEMMVEFENISPNSPPNTLKVVAWGNLALDIEKNYIEGNEVVVTGRLKMDLVERQNYKEKVAELTLSHIYPLSGSNPPHNPDNVVSLNSYQSNEDVDDYSFDDGEIDGKNLDNIPF</sequence>
<dbReference type="AlphaFoldDB" id="A0A844GZI8"/>
<protein>
    <submittedName>
        <fullName evidence="3">Single-stranded DNA-binding protein</fullName>
    </submittedName>
</protein>
<accession>A0A844GZI8</accession>
<evidence type="ECO:0000313" key="4">
    <source>
        <dbReference type="Proteomes" id="UP000437131"/>
    </source>
</evidence>
<keyword evidence="1 2" id="KW-0238">DNA-binding</keyword>
<dbReference type="GO" id="GO:0003697">
    <property type="term" value="F:single-stranded DNA binding"/>
    <property type="evidence" value="ECO:0007669"/>
    <property type="project" value="InterPro"/>
</dbReference>
<gene>
    <name evidence="3" type="ORF">GGC33_11545</name>
</gene>
<proteinExistence type="predicted"/>
<name>A0A844GZI8_9CHRO</name>
<dbReference type="InterPro" id="IPR000424">
    <property type="entry name" value="Primosome_PriB/ssb"/>
</dbReference>
<evidence type="ECO:0000256" key="1">
    <source>
        <dbReference type="ARBA" id="ARBA00023125"/>
    </source>
</evidence>
<dbReference type="Gene3D" id="2.40.50.140">
    <property type="entry name" value="Nucleic acid-binding proteins"/>
    <property type="match status" value="1"/>
</dbReference>
<dbReference type="SUPFAM" id="SSF50249">
    <property type="entry name" value="Nucleic acid-binding proteins"/>
    <property type="match status" value="1"/>
</dbReference>
<evidence type="ECO:0000256" key="2">
    <source>
        <dbReference type="PROSITE-ProRule" id="PRU00252"/>
    </source>
</evidence>
<dbReference type="RefSeq" id="WP_015220025.1">
    <property type="nucleotide sequence ID" value="NZ_WMIA01000014.1"/>
</dbReference>
<dbReference type="Proteomes" id="UP000437131">
    <property type="component" value="Unassembled WGS sequence"/>
</dbReference>
<dbReference type="CDD" id="cd04496">
    <property type="entry name" value="SSB_OBF"/>
    <property type="match status" value="1"/>
</dbReference>
<evidence type="ECO:0000313" key="3">
    <source>
        <dbReference type="EMBL" id="MTF39555.1"/>
    </source>
</evidence>
<dbReference type="PROSITE" id="PS50935">
    <property type="entry name" value="SSB"/>
    <property type="match status" value="1"/>
</dbReference>
<reference evidence="3 4" key="1">
    <citation type="submission" date="2019-11" db="EMBL/GenBank/DDBJ databases">
        <title>Isolation of a new High Light Tolerant Cyanobacteria.</title>
        <authorList>
            <person name="Dobson Z."/>
            <person name="Vaughn N."/>
            <person name="Vaughn M."/>
            <person name="Fromme P."/>
            <person name="Mazor Y."/>
        </authorList>
    </citation>
    <scope>NUCLEOTIDE SEQUENCE [LARGE SCALE GENOMIC DNA]</scope>
    <source>
        <strain evidence="3 4">0216</strain>
    </source>
</reference>
<dbReference type="Pfam" id="PF00436">
    <property type="entry name" value="SSB"/>
    <property type="match status" value="1"/>
</dbReference>
<comment type="caution">
    <text evidence="3">The sequence shown here is derived from an EMBL/GenBank/DDBJ whole genome shotgun (WGS) entry which is preliminary data.</text>
</comment>
<dbReference type="EMBL" id="WMIA01000014">
    <property type="protein sequence ID" value="MTF39555.1"/>
    <property type="molecule type" value="Genomic_DNA"/>
</dbReference>